<evidence type="ECO:0000313" key="2">
    <source>
        <dbReference type="Proteomes" id="UP000499080"/>
    </source>
</evidence>
<gene>
    <name evidence="1" type="ORF">AVEN_53783_1</name>
</gene>
<dbReference type="Proteomes" id="UP000499080">
    <property type="component" value="Unassembled WGS sequence"/>
</dbReference>
<name>A0A4Y2SGA3_ARAVE</name>
<organism evidence="1 2">
    <name type="scientific">Araneus ventricosus</name>
    <name type="common">Orbweaver spider</name>
    <name type="synonym">Epeira ventricosa</name>
    <dbReference type="NCBI Taxonomy" id="182803"/>
    <lineage>
        <taxon>Eukaryota</taxon>
        <taxon>Metazoa</taxon>
        <taxon>Ecdysozoa</taxon>
        <taxon>Arthropoda</taxon>
        <taxon>Chelicerata</taxon>
        <taxon>Arachnida</taxon>
        <taxon>Araneae</taxon>
        <taxon>Araneomorphae</taxon>
        <taxon>Entelegynae</taxon>
        <taxon>Araneoidea</taxon>
        <taxon>Araneidae</taxon>
        <taxon>Araneus</taxon>
    </lineage>
</organism>
<accession>A0A4Y2SGA3</accession>
<protein>
    <submittedName>
        <fullName evidence="1">Uncharacterized protein</fullName>
    </submittedName>
</protein>
<sequence>MWRMLLRCLWERTDVWLQRDFAMIRHMESVKHGSFQQSRKENFTLPGSGDSKTKRTDIPYGLHPMFAACRTAAEENLPQKPLSDRIVNYEVILLGFLAEKYLPYSLALDLLHLVKKMAEDEKALNQVRMHRTAAS</sequence>
<reference evidence="1 2" key="1">
    <citation type="journal article" date="2019" name="Sci. Rep.">
        <title>Orb-weaving spider Araneus ventricosus genome elucidates the spidroin gene catalogue.</title>
        <authorList>
            <person name="Kono N."/>
            <person name="Nakamura H."/>
            <person name="Ohtoshi R."/>
            <person name="Moran D.A.P."/>
            <person name="Shinohara A."/>
            <person name="Yoshida Y."/>
            <person name="Fujiwara M."/>
            <person name="Mori M."/>
            <person name="Tomita M."/>
            <person name="Arakawa K."/>
        </authorList>
    </citation>
    <scope>NUCLEOTIDE SEQUENCE [LARGE SCALE GENOMIC DNA]</scope>
</reference>
<comment type="caution">
    <text evidence="1">The sequence shown here is derived from an EMBL/GenBank/DDBJ whole genome shotgun (WGS) entry which is preliminary data.</text>
</comment>
<dbReference type="EMBL" id="BGPR01021218">
    <property type="protein sequence ID" value="GBN86299.1"/>
    <property type="molecule type" value="Genomic_DNA"/>
</dbReference>
<dbReference type="OrthoDB" id="6141372at2759"/>
<keyword evidence="2" id="KW-1185">Reference proteome</keyword>
<proteinExistence type="predicted"/>
<evidence type="ECO:0000313" key="1">
    <source>
        <dbReference type="EMBL" id="GBN86299.1"/>
    </source>
</evidence>
<dbReference type="AlphaFoldDB" id="A0A4Y2SGA3"/>